<dbReference type="AlphaFoldDB" id="A0A3S1CV49"/>
<dbReference type="Pfam" id="PF05008">
    <property type="entry name" value="V-SNARE"/>
    <property type="match status" value="1"/>
</dbReference>
<name>A0A3S1CV49_9CYAN</name>
<evidence type="ECO:0000259" key="2">
    <source>
        <dbReference type="Pfam" id="PF05008"/>
    </source>
</evidence>
<evidence type="ECO:0000313" key="3">
    <source>
        <dbReference type="EMBL" id="RUT09966.1"/>
    </source>
</evidence>
<dbReference type="RefSeq" id="WP_127078447.1">
    <property type="nucleotide sequence ID" value="NZ_RSCL01000001.1"/>
</dbReference>
<gene>
    <name evidence="3" type="ORF">DSM106972_004610</name>
</gene>
<dbReference type="EMBL" id="RSCL01000001">
    <property type="protein sequence ID" value="RUT09966.1"/>
    <property type="molecule type" value="Genomic_DNA"/>
</dbReference>
<keyword evidence="1" id="KW-0472">Membrane</keyword>
<feature type="transmembrane region" description="Helical" evidence="1">
    <location>
        <begin position="102"/>
        <end position="123"/>
    </location>
</feature>
<proteinExistence type="predicted"/>
<dbReference type="Proteomes" id="UP000271624">
    <property type="component" value="Unassembled WGS sequence"/>
</dbReference>
<evidence type="ECO:0000256" key="1">
    <source>
        <dbReference type="SAM" id="Phobius"/>
    </source>
</evidence>
<accession>A0A3S1CV49</accession>
<organism evidence="3 4">
    <name type="scientific">Dulcicalothrix desertica PCC 7102</name>
    <dbReference type="NCBI Taxonomy" id="232991"/>
    <lineage>
        <taxon>Bacteria</taxon>
        <taxon>Bacillati</taxon>
        <taxon>Cyanobacteriota</taxon>
        <taxon>Cyanophyceae</taxon>
        <taxon>Nostocales</taxon>
        <taxon>Calotrichaceae</taxon>
        <taxon>Dulcicalothrix</taxon>
    </lineage>
</organism>
<protein>
    <recommendedName>
        <fullName evidence="2">Vesicle transport v-SNARE N-terminal domain-containing protein</fullName>
    </recommendedName>
</protein>
<comment type="caution">
    <text evidence="3">The sequence shown here is derived from an EMBL/GenBank/DDBJ whole genome shotgun (WGS) entry which is preliminary data.</text>
</comment>
<keyword evidence="1" id="KW-1133">Transmembrane helix</keyword>
<reference evidence="3" key="1">
    <citation type="submission" date="2018-12" db="EMBL/GenBank/DDBJ databases">
        <authorList>
            <person name="Will S."/>
            <person name="Neumann-Schaal M."/>
            <person name="Henke P."/>
        </authorList>
    </citation>
    <scope>NUCLEOTIDE SEQUENCE</scope>
    <source>
        <strain evidence="3">PCC 7102</strain>
    </source>
</reference>
<dbReference type="OrthoDB" id="424290at2"/>
<keyword evidence="4" id="KW-1185">Reference proteome</keyword>
<dbReference type="GO" id="GO:0016020">
    <property type="term" value="C:membrane"/>
    <property type="evidence" value="ECO:0007669"/>
    <property type="project" value="InterPro"/>
</dbReference>
<evidence type="ECO:0000313" key="4">
    <source>
        <dbReference type="Proteomes" id="UP000271624"/>
    </source>
</evidence>
<dbReference type="GO" id="GO:0006886">
    <property type="term" value="P:intracellular protein transport"/>
    <property type="evidence" value="ECO:0007669"/>
    <property type="project" value="InterPro"/>
</dbReference>
<sequence>MTLLENWRQNFQSTKQLVNDRVNSLSNTAQQSKNQAVNTVTSGIDNIKDSLHKTLQSAENIQQSTSTAIQNSMNSSVNDWLVQHPAVYKLVLLLGWAANHPIWSVILGLLFIAFAWSIIRALISLIETASLSILKTPLRLIWLLISYSGQKLGKYTAFGWNKLTISNAVKEAPIIYVNDTTTVNTKPERLAEISVRLAEIQSEQNALLAEAAELLKLDKNHVELYQRVDGNHNIV</sequence>
<dbReference type="InterPro" id="IPR007705">
    <property type="entry name" value="Vesicle_trsprt_v-SNARE_N"/>
</dbReference>
<keyword evidence="1" id="KW-0812">Transmembrane</keyword>
<feature type="domain" description="Vesicle transport v-SNARE N-terminal" evidence="2">
    <location>
        <begin position="1"/>
        <end position="75"/>
    </location>
</feature>
<reference evidence="3" key="2">
    <citation type="journal article" date="2019" name="Genome Biol. Evol.">
        <title>Day and night: Metabolic profiles and evolutionary relationships of six axenic non-marine cyanobacteria.</title>
        <authorList>
            <person name="Will S.E."/>
            <person name="Henke P."/>
            <person name="Boedeker C."/>
            <person name="Huang S."/>
            <person name="Brinkmann H."/>
            <person name="Rohde M."/>
            <person name="Jarek M."/>
            <person name="Friedl T."/>
            <person name="Seufert S."/>
            <person name="Schumacher M."/>
            <person name="Overmann J."/>
            <person name="Neumann-Schaal M."/>
            <person name="Petersen J."/>
        </authorList>
    </citation>
    <scope>NUCLEOTIDE SEQUENCE [LARGE SCALE GENOMIC DNA]</scope>
    <source>
        <strain evidence="3">PCC 7102</strain>
    </source>
</reference>